<dbReference type="InterPro" id="IPR001650">
    <property type="entry name" value="Helicase_C-like"/>
</dbReference>
<comment type="caution">
    <text evidence="11">The sequence shown here is derived from an EMBL/GenBank/DDBJ whole genome shotgun (WGS) entry which is preliminary data.</text>
</comment>
<keyword evidence="2 6" id="KW-0378">Hydrolase</keyword>
<proteinExistence type="inferred from homology"/>
<dbReference type="EC" id="3.6.4.13" evidence="7"/>
<dbReference type="CDD" id="cd18787">
    <property type="entry name" value="SF2_C_DEAD"/>
    <property type="match status" value="1"/>
</dbReference>
<evidence type="ECO:0000313" key="11">
    <source>
        <dbReference type="EMBL" id="KAF3008455.1"/>
    </source>
</evidence>
<keyword evidence="12" id="KW-1185">Reference proteome</keyword>
<evidence type="ECO:0000313" key="12">
    <source>
        <dbReference type="Proteomes" id="UP000801428"/>
    </source>
</evidence>
<keyword evidence="4 6" id="KW-0067">ATP-binding</keyword>
<dbReference type="GO" id="GO:0005524">
    <property type="term" value="F:ATP binding"/>
    <property type="evidence" value="ECO:0007669"/>
    <property type="project" value="UniProtKB-UniRule"/>
</dbReference>
<comment type="catalytic activity">
    <reaction evidence="7">
        <text>ATP + H2O = ADP + phosphate + H(+)</text>
        <dbReference type="Rhea" id="RHEA:13065"/>
        <dbReference type="ChEBI" id="CHEBI:15377"/>
        <dbReference type="ChEBI" id="CHEBI:15378"/>
        <dbReference type="ChEBI" id="CHEBI:30616"/>
        <dbReference type="ChEBI" id="CHEBI:43474"/>
        <dbReference type="ChEBI" id="CHEBI:456216"/>
        <dbReference type="EC" id="3.6.4.13"/>
    </reaction>
</comment>
<evidence type="ECO:0000259" key="9">
    <source>
        <dbReference type="PROSITE" id="PS51192"/>
    </source>
</evidence>
<dbReference type="SMART" id="SM00487">
    <property type="entry name" value="DEXDc"/>
    <property type="match status" value="1"/>
</dbReference>
<dbReference type="PANTHER" id="PTHR24031">
    <property type="entry name" value="RNA HELICASE"/>
    <property type="match status" value="1"/>
</dbReference>
<gene>
    <name evidence="11" type="ORF">E8E13_003893</name>
</gene>
<dbReference type="Pfam" id="PF00270">
    <property type="entry name" value="DEAD"/>
    <property type="match status" value="1"/>
</dbReference>
<comment type="domain">
    <text evidence="7">The Q motif is unique to and characteristic of the DEAD box family of RNA helicases and controls ATP binding and hydrolysis.</text>
</comment>
<protein>
    <recommendedName>
        <fullName evidence="7">ATP-dependent RNA helicase</fullName>
        <ecNumber evidence="7">3.6.4.13</ecNumber>
    </recommendedName>
</protein>
<dbReference type="InterPro" id="IPR000629">
    <property type="entry name" value="RNA-helicase_DEAD-box_CS"/>
</dbReference>
<dbReference type="SMART" id="SM00490">
    <property type="entry name" value="HELICc"/>
    <property type="match status" value="1"/>
</dbReference>
<evidence type="ECO:0000259" key="10">
    <source>
        <dbReference type="PROSITE" id="PS51194"/>
    </source>
</evidence>
<dbReference type="GO" id="GO:0016787">
    <property type="term" value="F:hydrolase activity"/>
    <property type="evidence" value="ECO:0007669"/>
    <property type="project" value="UniProtKB-KW"/>
</dbReference>
<dbReference type="PROSITE" id="PS00039">
    <property type="entry name" value="DEAD_ATP_HELICASE"/>
    <property type="match status" value="1"/>
</dbReference>
<evidence type="ECO:0000256" key="5">
    <source>
        <dbReference type="ARBA" id="ARBA00022884"/>
    </source>
</evidence>
<dbReference type="EMBL" id="SWKU01000003">
    <property type="protein sequence ID" value="KAF3008455.1"/>
    <property type="molecule type" value="Genomic_DNA"/>
</dbReference>
<evidence type="ECO:0000256" key="4">
    <source>
        <dbReference type="ARBA" id="ARBA00022840"/>
    </source>
</evidence>
<name>A0A9P4WBU0_CURKU</name>
<feature type="compositionally biased region" description="Basic and acidic residues" evidence="8">
    <location>
        <begin position="636"/>
        <end position="655"/>
    </location>
</feature>
<evidence type="ECO:0000256" key="7">
    <source>
        <dbReference type="RuleBase" id="RU365068"/>
    </source>
</evidence>
<dbReference type="InterPro" id="IPR014001">
    <property type="entry name" value="Helicase_ATP-bd"/>
</dbReference>
<feature type="compositionally biased region" description="Gly residues" evidence="8">
    <location>
        <begin position="610"/>
        <end position="635"/>
    </location>
</feature>
<evidence type="ECO:0000256" key="1">
    <source>
        <dbReference type="ARBA" id="ARBA00022741"/>
    </source>
</evidence>
<accession>A0A9P4WBU0</accession>
<dbReference type="GO" id="GO:0003723">
    <property type="term" value="F:RNA binding"/>
    <property type="evidence" value="ECO:0007669"/>
    <property type="project" value="UniProtKB-UniRule"/>
</dbReference>
<keyword evidence="5 7" id="KW-0694">RNA-binding</keyword>
<dbReference type="Gene3D" id="3.40.50.300">
    <property type="entry name" value="P-loop containing nucleotide triphosphate hydrolases"/>
    <property type="match status" value="2"/>
</dbReference>
<organism evidence="11 12">
    <name type="scientific">Curvularia kusanoi</name>
    <name type="common">Cochliobolus kusanoi</name>
    <dbReference type="NCBI Taxonomy" id="90978"/>
    <lineage>
        <taxon>Eukaryota</taxon>
        <taxon>Fungi</taxon>
        <taxon>Dikarya</taxon>
        <taxon>Ascomycota</taxon>
        <taxon>Pezizomycotina</taxon>
        <taxon>Dothideomycetes</taxon>
        <taxon>Pleosporomycetidae</taxon>
        <taxon>Pleosporales</taxon>
        <taxon>Pleosporineae</taxon>
        <taxon>Pleosporaceae</taxon>
        <taxon>Curvularia</taxon>
    </lineage>
</organism>
<reference evidence="11" key="1">
    <citation type="submission" date="2019-04" db="EMBL/GenBank/DDBJ databases">
        <title>Sequencing of skin fungus with MAO and IRED activity.</title>
        <authorList>
            <person name="Marsaioli A.J."/>
            <person name="Bonatto J.M.C."/>
            <person name="Reis Junior O."/>
        </authorList>
    </citation>
    <scope>NUCLEOTIDE SEQUENCE</scope>
    <source>
        <strain evidence="11">30M1</strain>
    </source>
</reference>
<dbReference type="InterPro" id="IPR027417">
    <property type="entry name" value="P-loop_NTPase"/>
</dbReference>
<keyword evidence="3 6" id="KW-0347">Helicase</keyword>
<comment type="similarity">
    <text evidence="6">Belongs to the DEAD box helicase family.</text>
</comment>
<comment type="function">
    <text evidence="7">RNA helicase.</text>
</comment>
<dbReference type="Pfam" id="PF00271">
    <property type="entry name" value="Helicase_C"/>
    <property type="match status" value="1"/>
</dbReference>
<dbReference type="OrthoDB" id="193716at2759"/>
<evidence type="ECO:0000256" key="2">
    <source>
        <dbReference type="ARBA" id="ARBA00022801"/>
    </source>
</evidence>
<keyword evidence="1 6" id="KW-0547">Nucleotide-binding</keyword>
<evidence type="ECO:0000256" key="3">
    <source>
        <dbReference type="ARBA" id="ARBA00022806"/>
    </source>
</evidence>
<feature type="domain" description="Helicase ATP-binding" evidence="9">
    <location>
        <begin position="117"/>
        <end position="309"/>
    </location>
</feature>
<feature type="domain" description="Helicase C-terminal" evidence="10">
    <location>
        <begin position="340"/>
        <end position="503"/>
    </location>
</feature>
<sequence>MFGAFRRCPATLSKSIPRVAVSSNILRTPLTLTHTPAALRIPSSRLANVSIAGFHSSAKWQQVAQEEVQAEEAIAEEGPATEFAELATRGLVHPNIVNTITKQMKIQTMTDVQQRTINEALSGVDIIAQAKTGTGKTLGFLVPVIQRIITRDPKLGEKVRGYKRARADDIRAIIISPTRELAEQIAVEAKKITQNTGLIVQAAVGGTQKRMMLQRTQREGCHILIGTPGRLLDILSDDYSGVKAPNLNALVMDEADRLLDDGFTREIDEIKTHLPDPQEVERQNLMFSATVPRDVVDLVRRTLRPGFHFAKCVDEEEEPTHARIPQKQVAVAGFENIMPSLYELVLKEHQDASKPFKAIVYFNSTAEVTLAASVFYKLGGGFRSRNSPLAGLRNFEIHSKLSQAQRTRASDDFRACKSGILFSSDVTARGMDFPNVTHVIQIGLPRDRESYIHRLGRTGRAGKEGEGWLFVTPFEMNEIRRRLRGLRLSDATAELETAEIDMSQPAEVPENVGKILQDVTEAHKKVYPDQLDAAFRGLFGSFQWFGDKRSLLEGANRLAEFGWGMPTPPAPPASLFSGGGGRRSGGYGGDRGGFGGRSGGSGGDRRGGDRGGFGSRNGGFGGRGGRDGGFGGRGGGRGDRDGGFQRRAPRDSFDF</sequence>
<feature type="compositionally biased region" description="Gly residues" evidence="8">
    <location>
        <begin position="577"/>
        <end position="602"/>
    </location>
</feature>
<evidence type="ECO:0000256" key="6">
    <source>
        <dbReference type="RuleBase" id="RU000492"/>
    </source>
</evidence>
<dbReference type="PROSITE" id="PS51194">
    <property type="entry name" value="HELICASE_CTER"/>
    <property type="match status" value="1"/>
</dbReference>
<dbReference type="GO" id="GO:0003724">
    <property type="term" value="F:RNA helicase activity"/>
    <property type="evidence" value="ECO:0007669"/>
    <property type="project" value="UniProtKB-EC"/>
</dbReference>
<evidence type="ECO:0000256" key="8">
    <source>
        <dbReference type="SAM" id="MobiDB-lite"/>
    </source>
</evidence>
<dbReference type="PROSITE" id="PS51192">
    <property type="entry name" value="HELICASE_ATP_BIND_1"/>
    <property type="match status" value="1"/>
</dbReference>
<dbReference type="SUPFAM" id="SSF52540">
    <property type="entry name" value="P-loop containing nucleoside triphosphate hydrolases"/>
    <property type="match status" value="1"/>
</dbReference>
<dbReference type="AlphaFoldDB" id="A0A9P4WBU0"/>
<dbReference type="InterPro" id="IPR011545">
    <property type="entry name" value="DEAD/DEAH_box_helicase_dom"/>
</dbReference>
<dbReference type="Proteomes" id="UP000801428">
    <property type="component" value="Unassembled WGS sequence"/>
</dbReference>
<feature type="region of interest" description="Disordered" evidence="8">
    <location>
        <begin position="567"/>
        <end position="655"/>
    </location>
</feature>